<dbReference type="EMBL" id="AQFT01000136">
    <property type="protein sequence ID" value="EMZ21143.1"/>
    <property type="molecule type" value="Genomic_DNA"/>
</dbReference>
<dbReference type="AlphaFoldDB" id="N2A3V2"/>
<protein>
    <submittedName>
        <fullName evidence="1">Uncharacterized protein</fullName>
    </submittedName>
</protein>
<reference evidence="1 2" key="1">
    <citation type="journal article" date="2014" name="Genome Announc.">
        <title>Draft genome sequences of the altered schaedler flora, a defined bacterial community from gnotobiotic mice.</title>
        <authorList>
            <person name="Wannemuehler M.J."/>
            <person name="Overstreet A.M."/>
            <person name="Ward D.V."/>
            <person name="Phillips G.J."/>
        </authorList>
    </citation>
    <scope>NUCLEOTIDE SEQUENCE [LARGE SCALE GENOMIC DNA]</scope>
    <source>
        <strain evidence="1 2">ASF492</strain>
    </source>
</reference>
<evidence type="ECO:0000313" key="1">
    <source>
        <dbReference type="EMBL" id="EMZ21143.1"/>
    </source>
</evidence>
<dbReference type="HOGENOM" id="CLU_2422536_0_0_9"/>
<dbReference type="PATRIC" id="fig|1235802.3.peg.4976"/>
<organism evidence="1 2">
    <name type="scientific">Eubacterium plexicaudatum ASF492</name>
    <dbReference type="NCBI Taxonomy" id="1235802"/>
    <lineage>
        <taxon>Bacteria</taxon>
        <taxon>Bacillati</taxon>
        <taxon>Bacillota</taxon>
        <taxon>Clostridia</taxon>
        <taxon>Eubacteriales</taxon>
        <taxon>Eubacteriaceae</taxon>
        <taxon>Eubacterium</taxon>
    </lineage>
</organism>
<comment type="caution">
    <text evidence="1">The sequence shown here is derived from an EMBL/GenBank/DDBJ whole genome shotgun (WGS) entry which is preliminary data.</text>
</comment>
<proteinExistence type="predicted"/>
<evidence type="ECO:0000313" key="2">
    <source>
        <dbReference type="Proteomes" id="UP000012589"/>
    </source>
</evidence>
<dbReference type="STRING" id="1235802.C823_04716"/>
<keyword evidence="2" id="KW-1185">Reference proteome</keyword>
<dbReference type="Proteomes" id="UP000012589">
    <property type="component" value="Unassembled WGS sequence"/>
</dbReference>
<sequence length="91" mass="10652">MKLGDIYRHKNKNSIIQIDSFATPMGQSVDNSSFTIVFKQIERHNQYEIGSCSSNNGYGSQEEIEKEYKLLIPQEKLSEYQDWNEIFELLN</sequence>
<gene>
    <name evidence="1" type="ORF">C823_04716</name>
</gene>
<accession>N2A3V2</accession>
<name>N2A3V2_9FIRM</name>